<dbReference type="EMBL" id="CP040449">
    <property type="protein sequence ID" value="QFI55868.1"/>
    <property type="molecule type" value="Genomic_DNA"/>
</dbReference>
<dbReference type="KEGG" id="asim:FE240_14945"/>
<dbReference type="AlphaFoldDB" id="A0A5J6X0Z8"/>
<evidence type="ECO:0000313" key="1">
    <source>
        <dbReference type="EMBL" id="QFI55868.1"/>
    </source>
</evidence>
<protein>
    <recommendedName>
        <fullName evidence="3">PilZ domain-containing protein</fullName>
    </recommendedName>
</protein>
<evidence type="ECO:0000313" key="2">
    <source>
        <dbReference type="Proteomes" id="UP000594034"/>
    </source>
</evidence>
<name>A0A5J6X0Z8_9GAMM</name>
<sequence length="137" mass="15968">MNHTSDPRRKHPRWYLHDGRTPFEDQTCGITGRLMVSGLLFNRRLCKVIIKDIGPGGVGFLAPRRFTFPDEVMLVLPGLPSLECKLMHRRYINTTLCFVGCSWREPDEVNLRPLLRKWRDHFISRGVLAEYEAVMDQ</sequence>
<accession>A0A5J6X0Z8</accession>
<reference evidence="1 2" key="1">
    <citation type="submission" date="2019-05" db="EMBL/GenBank/DDBJ databases">
        <title>OXA-830, a novel chromosomally encoded expanded-spectrum class D beta-lactamase in Aeromonas simiae.</title>
        <authorList>
            <person name="Zhou W."/>
            <person name="Chen Q."/>
        </authorList>
    </citation>
    <scope>NUCLEOTIDE SEQUENCE [LARGE SCALE GENOMIC DNA]</scope>
    <source>
        <strain evidence="1 2">A6</strain>
    </source>
</reference>
<dbReference type="Proteomes" id="UP000594034">
    <property type="component" value="Chromosome"/>
</dbReference>
<gene>
    <name evidence="1" type="ORF">FE240_14945</name>
</gene>
<organism evidence="1 2">
    <name type="scientific">Aeromonas simiae</name>
    <dbReference type="NCBI Taxonomy" id="218936"/>
    <lineage>
        <taxon>Bacteria</taxon>
        <taxon>Pseudomonadati</taxon>
        <taxon>Pseudomonadota</taxon>
        <taxon>Gammaproteobacteria</taxon>
        <taxon>Aeromonadales</taxon>
        <taxon>Aeromonadaceae</taxon>
        <taxon>Aeromonas</taxon>
    </lineage>
</organism>
<keyword evidence="2" id="KW-1185">Reference proteome</keyword>
<evidence type="ECO:0008006" key="3">
    <source>
        <dbReference type="Google" id="ProtNLM"/>
    </source>
</evidence>
<dbReference type="RefSeq" id="WP_193002023.1">
    <property type="nucleotide sequence ID" value="NZ_CP040449.1"/>
</dbReference>
<proteinExistence type="predicted"/>